<dbReference type="InterPro" id="IPR003170">
    <property type="entry name" value="MurB"/>
</dbReference>
<evidence type="ECO:0000256" key="18">
    <source>
        <dbReference type="ARBA" id="ARBA00048914"/>
    </source>
</evidence>
<evidence type="ECO:0000256" key="2">
    <source>
        <dbReference type="ARBA" id="ARBA00003921"/>
    </source>
</evidence>
<comment type="caution">
    <text evidence="21">The sequence shown here is derived from an EMBL/GenBank/DDBJ whole genome shotgun (WGS) entry which is preliminary data.</text>
</comment>
<dbReference type="SUPFAM" id="SSF56194">
    <property type="entry name" value="Uridine diphospho-N-Acetylenolpyruvylglucosamine reductase, MurB, C-terminal domain"/>
    <property type="match status" value="1"/>
</dbReference>
<comment type="pathway">
    <text evidence="4 19">Cell wall biogenesis; peptidoglycan biosynthesis.</text>
</comment>
<evidence type="ECO:0000256" key="9">
    <source>
        <dbReference type="ARBA" id="ARBA00022630"/>
    </source>
</evidence>
<evidence type="ECO:0000256" key="17">
    <source>
        <dbReference type="ARBA" id="ARBA00031026"/>
    </source>
</evidence>
<comment type="subcellular location">
    <subcellularLocation>
        <location evidence="3 19">Cytoplasm</location>
    </subcellularLocation>
</comment>
<protein>
    <recommendedName>
        <fullName evidence="6 19">UDP-N-acetylenolpyruvoylglucosamine reductase</fullName>
        <ecNumber evidence="5 19">1.3.1.98</ecNumber>
    </recommendedName>
    <alternativeName>
        <fullName evidence="17 19">UDP-N-acetylmuramate dehydrogenase</fullName>
    </alternativeName>
</protein>
<dbReference type="InterPro" id="IPR036318">
    <property type="entry name" value="FAD-bd_PCMH-like_sf"/>
</dbReference>
<evidence type="ECO:0000256" key="11">
    <source>
        <dbReference type="ARBA" id="ARBA00022857"/>
    </source>
</evidence>
<evidence type="ECO:0000256" key="13">
    <source>
        <dbReference type="ARBA" id="ARBA00022984"/>
    </source>
</evidence>
<evidence type="ECO:0000256" key="15">
    <source>
        <dbReference type="ARBA" id="ARBA00023306"/>
    </source>
</evidence>
<dbReference type="Gene3D" id="3.90.78.10">
    <property type="entry name" value="UDP-N-acetylenolpyruvoylglucosamine reductase, C-terminal domain"/>
    <property type="match status" value="1"/>
</dbReference>
<organism evidence="21 22">
    <name type="scientific">Kaistia dalseonensis</name>
    <dbReference type="NCBI Taxonomy" id="410840"/>
    <lineage>
        <taxon>Bacteria</taxon>
        <taxon>Pseudomonadati</taxon>
        <taxon>Pseudomonadota</taxon>
        <taxon>Alphaproteobacteria</taxon>
        <taxon>Hyphomicrobiales</taxon>
        <taxon>Kaistiaceae</taxon>
        <taxon>Kaistia</taxon>
    </lineage>
</organism>
<dbReference type="Gene3D" id="3.30.465.10">
    <property type="match status" value="1"/>
</dbReference>
<keyword evidence="15 19" id="KW-0131">Cell cycle</keyword>
<dbReference type="GO" id="GO:0008762">
    <property type="term" value="F:UDP-N-acetylmuramate dehydrogenase activity"/>
    <property type="evidence" value="ECO:0007669"/>
    <property type="project" value="UniProtKB-EC"/>
</dbReference>
<keyword evidence="7 19" id="KW-0963">Cytoplasm</keyword>
<keyword evidence="14 19" id="KW-0560">Oxidoreductase</keyword>
<dbReference type="PANTHER" id="PTHR21071:SF4">
    <property type="entry name" value="UDP-N-ACETYLENOLPYRUVOYLGLUCOSAMINE REDUCTASE"/>
    <property type="match status" value="1"/>
</dbReference>
<evidence type="ECO:0000256" key="4">
    <source>
        <dbReference type="ARBA" id="ARBA00004752"/>
    </source>
</evidence>
<reference evidence="21 22" key="1">
    <citation type="submission" date="2023-07" db="EMBL/GenBank/DDBJ databases">
        <title>Genomic Encyclopedia of Type Strains, Phase IV (KMG-IV): sequencing the most valuable type-strain genomes for metagenomic binning, comparative biology and taxonomic classification.</title>
        <authorList>
            <person name="Goeker M."/>
        </authorList>
    </citation>
    <scope>NUCLEOTIDE SEQUENCE [LARGE SCALE GENOMIC DNA]</scope>
    <source>
        <strain evidence="21 22">B6-8</strain>
    </source>
</reference>
<dbReference type="PROSITE" id="PS51387">
    <property type="entry name" value="FAD_PCMH"/>
    <property type="match status" value="1"/>
</dbReference>
<evidence type="ECO:0000256" key="14">
    <source>
        <dbReference type="ARBA" id="ARBA00023002"/>
    </source>
</evidence>
<dbReference type="InterPro" id="IPR006094">
    <property type="entry name" value="Oxid_FAD_bind_N"/>
</dbReference>
<dbReference type="HAMAP" id="MF_00037">
    <property type="entry name" value="MurB"/>
    <property type="match status" value="1"/>
</dbReference>
<evidence type="ECO:0000256" key="3">
    <source>
        <dbReference type="ARBA" id="ARBA00004496"/>
    </source>
</evidence>
<comment type="cofactor">
    <cofactor evidence="1 19">
        <name>FAD</name>
        <dbReference type="ChEBI" id="CHEBI:57692"/>
    </cofactor>
</comment>
<keyword evidence="10 19" id="KW-0274">FAD</keyword>
<evidence type="ECO:0000256" key="8">
    <source>
        <dbReference type="ARBA" id="ARBA00022618"/>
    </source>
</evidence>
<dbReference type="NCBIfam" id="NF010480">
    <property type="entry name" value="PRK13905.1"/>
    <property type="match status" value="1"/>
</dbReference>
<evidence type="ECO:0000256" key="6">
    <source>
        <dbReference type="ARBA" id="ARBA00015188"/>
    </source>
</evidence>
<proteinExistence type="inferred from homology"/>
<keyword evidence="13 19" id="KW-0573">Peptidoglycan synthesis</keyword>
<comment type="function">
    <text evidence="2 19">Cell wall formation.</text>
</comment>
<feature type="active site" evidence="19">
    <location>
        <position position="176"/>
    </location>
</feature>
<evidence type="ECO:0000256" key="5">
    <source>
        <dbReference type="ARBA" id="ARBA00012518"/>
    </source>
</evidence>
<dbReference type="Pfam" id="PF02873">
    <property type="entry name" value="MurB_C"/>
    <property type="match status" value="1"/>
</dbReference>
<keyword evidence="9 19" id="KW-0285">Flavoprotein</keyword>
<feature type="domain" description="FAD-binding PCMH-type" evidence="20">
    <location>
        <begin position="31"/>
        <end position="196"/>
    </location>
</feature>
<dbReference type="Pfam" id="PF01565">
    <property type="entry name" value="FAD_binding_4"/>
    <property type="match status" value="1"/>
</dbReference>
<keyword evidence="16 19" id="KW-0961">Cell wall biogenesis/degradation</keyword>
<gene>
    <name evidence="19" type="primary">murB</name>
    <name evidence="21" type="ORF">QO014_004172</name>
</gene>
<comment type="similarity">
    <text evidence="19">Belongs to the MurB family.</text>
</comment>
<comment type="catalytic activity">
    <reaction evidence="18 19">
        <text>UDP-N-acetyl-alpha-D-muramate + NADP(+) = UDP-N-acetyl-3-O-(1-carboxyvinyl)-alpha-D-glucosamine + NADPH + H(+)</text>
        <dbReference type="Rhea" id="RHEA:12248"/>
        <dbReference type="ChEBI" id="CHEBI:15378"/>
        <dbReference type="ChEBI" id="CHEBI:57783"/>
        <dbReference type="ChEBI" id="CHEBI:58349"/>
        <dbReference type="ChEBI" id="CHEBI:68483"/>
        <dbReference type="ChEBI" id="CHEBI:70757"/>
        <dbReference type="EC" id="1.3.1.98"/>
    </reaction>
</comment>
<dbReference type="EC" id="1.3.1.98" evidence="5 19"/>
<feature type="active site" description="Proton donor" evidence="19">
    <location>
        <position position="225"/>
    </location>
</feature>
<feature type="active site" evidence="19">
    <location>
        <position position="295"/>
    </location>
</feature>
<accession>A0ABU0HE37</accession>
<sequence length="314" mass="33302">MSFPPLDIDLAGLRGRLTPNFALDAITWFRVGGPAQALFQPADEDDLALFLERLADDIPVLVVGVGSNLLVRDGGIAGVVIRLSAKGFGSAVAEAGDRIRVGTALPDKRVAAFALEQGLSGFAFYHGIPGGMGGALRMNAGANGGETRQRLVEVRAVDRKGRRHVLSNADMGFTYRHTAAPDDLIFTEAVFQGEPADPAVIKAAMDEVEAHRERAQPIREKTGGSTFKNPPGESAWKLIDAAGCRGLRIGGAQVSEMHCNFLINTGGATAHDLELLGETVRARVFATSGIRLDWEIKRLGLPLLGGAVEPFLGT</sequence>
<keyword evidence="11 19" id="KW-0521">NADP</keyword>
<keyword evidence="12 19" id="KW-0133">Cell shape</keyword>
<evidence type="ECO:0000256" key="7">
    <source>
        <dbReference type="ARBA" id="ARBA00022490"/>
    </source>
</evidence>
<dbReference type="InterPro" id="IPR016166">
    <property type="entry name" value="FAD-bd_PCMH"/>
</dbReference>
<dbReference type="SUPFAM" id="SSF56176">
    <property type="entry name" value="FAD-binding/transporter-associated domain-like"/>
    <property type="match status" value="1"/>
</dbReference>
<evidence type="ECO:0000313" key="21">
    <source>
        <dbReference type="EMBL" id="MDQ0439766.1"/>
    </source>
</evidence>
<dbReference type="InterPro" id="IPR016169">
    <property type="entry name" value="FAD-bd_PCMH_sub2"/>
</dbReference>
<evidence type="ECO:0000256" key="19">
    <source>
        <dbReference type="HAMAP-Rule" id="MF_00037"/>
    </source>
</evidence>
<keyword evidence="22" id="KW-1185">Reference proteome</keyword>
<evidence type="ECO:0000256" key="12">
    <source>
        <dbReference type="ARBA" id="ARBA00022960"/>
    </source>
</evidence>
<dbReference type="EMBL" id="JAUSVO010000006">
    <property type="protein sequence ID" value="MDQ0439766.1"/>
    <property type="molecule type" value="Genomic_DNA"/>
</dbReference>
<evidence type="ECO:0000256" key="1">
    <source>
        <dbReference type="ARBA" id="ARBA00001974"/>
    </source>
</evidence>
<dbReference type="PANTHER" id="PTHR21071">
    <property type="entry name" value="UDP-N-ACETYLENOLPYRUVOYLGLUCOSAMINE REDUCTASE"/>
    <property type="match status" value="1"/>
</dbReference>
<evidence type="ECO:0000256" key="16">
    <source>
        <dbReference type="ARBA" id="ARBA00023316"/>
    </source>
</evidence>
<dbReference type="InterPro" id="IPR011601">
    <property type="entry name" value="MurB_C"/>
</dbReference>
<name>A0ABU0HE37_9HYPH</name>
<evidence type="ECO:0000259" key="20">
    <source>
        <dbReference type="PROSITE" id="PS51387"/>
    </source>
</evidence>
<evidence type="ECO:0000256" key="10">
    <source>
        <dbReference type="ARBA" id="ARBA00022827"/>
    </source>
</evidence>
<dbReference type="InterPro" id="IPR016167">
    <property type="entry name" value="FAD-bd_PCMH_sub1"/>
</dbReference>
<dbReference type="InterPro" id="IPR036635">
    <property type="entry name" value="MurB_C_sf"/>
</dbReference>
<dbReference type="Gene3D" id="3.30.43.10">
    <property type="entry name" value="Uridine Diphospho-n-acetylenolpyruvylglucosamine Reductase, domain 2"/>
    <property type="match status" value="1"/>
</dbReference>
<dbReference type="NCBIfam" id="TIGR00179">
    <property type="entry name" value="murB"/>
    <property type="match status" value="1"/>
</dbReference>
<dbReference type="Proteomes" id="UP001241603">
    <property type="component" value="Unassembled WGS sequence"/>
</dbReference>
<keyword evidence="8 19" id="KW-0132">Cell division</keyword>
<evidence type="ECO:0000313" key="22">
    <source>
        <dbReference type="Proteomes" id="UP001241603"/>
    </source>
</evidence>